<evidence type="ECO:0000313" key="3">
    <source>
        <dbReference type="Proteomes" id="UP001276659"/>
    </source>
</evidence>
<gene>
    <name evidence="2" type="ORF">OEA41_005639</name>
</gene>
<organism evidence="2 3">
    <name type="scientific">Lepraria neglecta</name>
    <dbReference type="NCBI Taxonomy" id="209136"/>
    <lineage>
        <taxon>Eukaryota</taxon>
        <taxon>Fungi</taxon>
        <taxon>Dikarya</taxon>
        <taxon>Ascomycota</taxon>
        <taxon>Pezizomycotina</taxon>
        <taxon>Lecanoromycetes</taxon>
        <taxon>OSLEUM clade</taxon>
        <taxon>Lecanoromycetidae</taxon>
        <taxon>Lecanorales</taxon>
        <taxon>Lecanorineae</taxon>
        <taxon>Stereocaulaceae</taxon>
        <taxon>Lepraria</taxon>
    </lineage>
</organism>
<keyword evidence="3" id="KW-1185">Reference proteome</keyword>
<evidence type="ECO:0000256" key="1">
    <source>
        <dbReference type="SAM" id="MobiDB-lite"/>
    </source>
</evidence>
<reference evidence="2" key="1">
    <citation type="submission" date="2022-11" db="EMBL/GenBank/DDBJ databases">
        <title>Chromosomal genome sequence assembly and mating type (MAT) locus characterization of the leprose asexual lichenized fungus Lepraria neglecta (Nyl.) Erichsen.</title>
        <authorList>
            <person name="Allen J.L."/>
            <person name="Pfeffer B."/>
        </authorList>
    </citation>
    <scope>NUCLEOTIDE SEQUENCE</scope>
    <source>
        <strain evidence="2">Allen 5258</strain>
    </source>
</reference>
<proteinExistence type="predicted"/>
<comment type="caution">
    <text evidence="2">The sequence shown here is derived from an EMBL/GenBank/DDBJ whole genome shotgun (WGS) entry which is preliminary data.</text>
</comment>
<dbReference type="AlphaFoldDB" id="A0AAE0DMF9"/>
<protein>
    <submittedName>
        <fullName evidence="2">Uncharacterized protein</fullName>
    </submittedName>
</protein>
<evidence type="ECO:0000313" key="2">
    <source>
        <dbReference type="EMBL" id="KAK3172318.1"/>
    </source>
</evidence>
<feature type="region of interest" description="Disordered" evidence="1">
    <location>
        <begin position="159"/>
        <end position="183"/>
    </location>
</feature>
<name>A0AAE0DMF9_9LECA</name>
<accession>A0AAE0DMF9</accession>
<sequence length="183" mass="20784">MSRGPVTDGQWAWFKPTNYPRARKTDDEAWPQWVGPCLVQNQAERDFQERLQREAEDISETTEYGGIKERKQLMMSPSGTPPLVRTRTMIVNPSRFPKSQASDTKIKKVRASKRPAPRRPVTRSLRQNPRLALHPCKGRVIFGLFSKVTSFETYLQDHDPEKQTLPAGTYLDGQGSPWDSGGG</sequence>
<dbReference type="Proteomes" id="UP001276659">
    <property type="component" value="Unassembled WGS sequence"/>
</dbReference>
<dbReference type="EMBL" id="JASNWA010000007">
    <property type="protein sequence ID" value="KAK3172318.1"/>
    <property type="molecule type" value="Genomic_DNA"/>
</dbReference>